<comment type="similarity">
    <text evidence="4">Belongs to the cytochrome P450 family.</text>
</comment>
<evidence type="ECO:0000313" key="14">
    <source>
        <dbReference type="Proteomes" id="UP001497382"/>
    </source>
</evidence>
<accession>A0AAV2BF97</accession>
<dbReference type="PANTHER" id="PTHR24291">
    <property type="entry name" value="CYTOCHROME P450 FAMILY 4"/>
    <property type="match status" value="1"/>
</dbReference>
<evidence type="ECO:0000256" key="1">
    <source>
        <dbReference type="ARBA" id="ARBA00001971"/>
    </source>
</evidence>
<dbReference type="GO" id="GO:0004497">
    <property type="term" value="F:monooxygenase activity"/>
    <property type="evidence" value="ECO:0007669"/>
    <property type="project" value="UniProtKB-KW"/>
</dbReference>
<dbReference type="GO" id="GO:0020037">
    <property type="term" value="F:heme binding"/>
    <property type="evidence" value="ECO:0007669"/>
    <property type="project" value="InterPro"/>
</dbReference>
<dbReference type="PRINTS" id="PR00465">
    <property type="entry name" value="EP450IV"/>
</dbReference>
<feature type="binding site" description="axial binding residue" evidence="11">
    <location>
        <position position="400"/>
    </location>
    <ligand>
        <name>heme</name>
        <dbReference type="ChEBI" id="CHEBI:30413"/>
    </ligand>
    <ligandPart>
        <name>Fe</name>
        <dbReference type="ChEBI" id="CHEBI:18248"/>
    </ligandPart>
</feature>
<keyword evidence="9" id="KW-0560">Oxidoreductase</keyword>
<evidence type="ECO:0000256" key="12">
    <source>
        <dbReference type="SAM" id="Phobius"/>
    </source>
</evidence>
<protein>
    <recommendedName>
        <fullName evidence="15">Cytochrome P450</fullName>
    </recommendedName>
</protein>
<feature type="transmembrane region" description="Helical" evidence="12">
    <location>
        <begin position="78"/>
        <end position="98"/>
    </location>
</feature>
<evidence type="ECO:0000256" key="9">
    <source>
        <dbReference type="ARBA" id="ARBA00023033"/>
    </source>
</evidence>
<comment type="function">
    <text evidence="2">May be involved in the metabolism of insect hormones and in the breakdown of synthetic insecticides.</text>
</comment>
<dbReference type="PANTHER" id="PTHR24291:SF189">
    <property type="entry name" value="CYTOCHROME P450 4C3-RELATED"/>
    <property type="match status" value="1"/>
</dbReference>
<dbReference type="GO" id="GO:0005506">
    <property type="term" value="F:iron ion binding"/>
    <property type="evidence" value="ECO:0007669"/>
    <property type="project" value="InterPro"/>
</dbReference>
<proteinExistence type="inferred from homology"/>
<keyword evidence="5 11" id="KW-0349">Heme</keyword>
<evidence type="ECO:0008006" key="15">
    <source>
        <dbReference type="Google" id="ProtNLM"/>
    </source>
</evidence>
<organism evidence="13 14">
    <name type="scientific">Larinioides sclopetarius</name>
    <dbReference type="NCBI Taxonomy" id="280406"/>
    <lineage>
        <taxon>Eukaryota</taxon>
        <taxon>Metazoa</taxon>
        <taxon>Ecdysozoa</taxon>
        <taxon>Arthropoda</taxon>
        <taxon>Chelicerata</taxon>
        <taxon>Arachnida</taxon>
        <taxon>Araneae</taxon>
        <taxon>Araneomorphae</taxon>
        <taxon>Entelegynae</taxon>
        <taxon>Araneoidea</taxon>
        <taxon>Araneidae</taxon>
        <taxon>Larinioides</taxon>
    </lineage>
</organism>
<evidence type="ECO:0000256" key="10">
    <source>
        <dbReference type="ARBA" id="ARBA00023136"/>
    </source>
</evidence>
<evidence type="ECO:0000256" key="3">
    <source>
        <dbReference type="ARBA" id="ARBA00004586"/>
    </source>
</evidence>
<dbReference type="GO" id="GO:0005789">
    <property type="term" value="C:endoplasmic reticulum membrane"/>
    <property type="evidence" value="ECO:0007669"/>
    <property type="project" value="UniProtKB-SubCell"/>
</dbReference>
<gene>
    <name evidence="13" type="ORF">LARSCL_LOCUS18987</name>
</gene>
<dbReference type="Pfam" id="PF00067">
    <property type="entry name" value="p450"/>
    <property type="match status" value="1"/>
</dbReference>
<evidence type="ECO:0000256" key="7">
    <source>
        <dbReference type="ARBA" id="ARBA00022824"/>
    </source>
</evidence>
<keyword evidence="9" id="KW-0503">Monooxygenase</keyword>
<dbReference type="Gene3D" id="1.10.630.10">
    <property type="entry name" value="Cytochrome P450"/>
    <property type="match status" value="2"/>
</dbReference>
<dbReference type="GO" id="GO:0016705">
    <property type="term" value="F:oxidoreductase activity, acting on paired donors, with incorporation or reduction of molecular oxygen"/>
    <property type="evidence" value="ECO:0007669"/>
    <property type="project" value="InterPro"/>
</dbReference>
<evidence type="ECO:0000256" key="6">
    <source>
        <dbReference type="ARBA" id="ARBA00022723"/>
    </source>
</evidence>
<dbReference type="Proteomes" id="UP001497382">
    <property type="component" value="Unassembled WGS sequence"/>
</dbReference>
<keyword evidence="12" id="KW-0812">Transmembrane</keyword>
<keyword evidence="7" id="KW-0256">Endoplasmic reticulum</keyword>
<dbReference type="InterPro" id="IPR036396">
    <property type="entry name" value="Cyt_P450_sf"/>
</dbReference>
<keyword evidence="14" id="KW-1185">Reference proteome</keyword>
<evidence type="ECO:0000256" key="8">
    <source>
        <dbReference type="ARBA" id="ARBA00023004"/>
    </source>
</evidence>
<dbReference type="InterPro" id="IPR001128">
    <property type="entry name" value="Cyt_P450"/>
</dbReference>
<keyword evidence="8 11" id="KW-0408">Iron</keyword>
<dbReference type="InterPro" id="IPR050196">
    <property type="entry name" value="Cytochrome_P450_Monoox"/>
</dbReference>
<comment type="caution">
    <text evidence="13">The sequence shown here is derived from an EMBL/GenBank/DDBJ whole genome shotgun (WGS) entry which is preliminary data.</text>
</comment>
<keyword evidence="12" id="KW-1133">Transmembrane helix</keyword>
<evidence type="ECO:0000256" key="11">
    <source>
        <dbReference type="PIRSR" id="PIRSR602403-1"/>
    </source>
</evidence>
<dbReference type="InterPro" id="IPR002403">
    <property type="entry name" value="Cyt_P450_E_grp-IV"/>
</dbReference>
<keyword evidence="10 12" id="KW-0472">Membrane</keyword>
<dbReference type="EMBL" id="CAXIEN010000356">
    <property type="protein sequence ID" value="CAL1294908.1"/>
    <property type="molecule type" value="Genomic_DNA"/>
</dbReference>
<evidence type="ECO:0000256" key="2">
    <source>
        <dbReference type="ARBA" id="ARBA00003690"/>
    </source>
</evidence>
<comment type="subcellular location">
    <subcellularLocation>
        <location evidence="3">Endoplasmic reticulum membrane</location>
    </subcellularLocation>
</comment>
<comment type="cofactor">
    <cofactor evidence="1 11">
        <name>heme</name>
        <dbReference type="ChEBI" id="CHEBI:30413"/>
    </cofactor>
</comment>
<evidence type="ECO:0000313" key="13">
    <source>
        <dbReference type="EMBL" id="CAL1294908.1"/>
    </source>
</evidence>
<keyword evidence="6 11" id="KW-0479">Metal-binding</keyword>
<feature type="transmembrane region" description="Helical" evidence="12">
    <location>
        <begin position="6"/>
        <end position="22"/>
    </location>
</feature>
<dbReference type="PRINTS" id="PR00385">
    <property type="entry name" value="P450"/>
</dbReference>
<evidence type="ECO:0000256" key="4">
    <source>
        <dbReference type="ARBA" id="ARBA00010617"/>
    </source>
</evidence>
<reference evidence="13 14" key="1">
    <citation type="submission" date="2024-04" db="EMBL/GenBank/DDBJ databases">
        <authorList>
            <person name="Rising A."/>
            <person name="Reimegard J."/>
            <person name="Sonavane S."/>
            <person name="Akerstrom W."/>
            <person name="Nylinder S."/>
            <person name="Hedman E."/>
            <person name="Kallberg Y."/>
        </authorList>
    </citation>
    <scope>NUCLEOTIDE SEQUENCE [LARGE SCALE GENOMIC DNA]</scope>
</reference>
<dbReference type="AlphaFoldDB" id="A0AAV2BF97"/>
<name>A0AAV2BF97_9ARAC</name>
<dbReference type="SUPFAM" id="SSF48264">
    <property type="entry name" value="Cytochrome P450"/>
    <property type="match status" value="1"/>
</dbReference>
<sequence length="459" mass="54044">MLLTFVVSIIIGILTMILRYSLWRKEYSQLMPGRRPRFFDILGDLKELAIYDNSPNKYFWQTNFFNVIRRRTQEFGKLQLFCLWITFFPFVCIVKKGAVKVSELMEKKIIEKNFTYKWMEPVLGTGLLTSEVSKWKPRRKLLMPCFHSDILRGFVPVFNEYSQKFVEFLQKETKKEFTYIETPVTLLTLDIICETMFGVKTGDSENDIPQFVKSFRRVNELFAVRMFQVWLWPNCLFKLSKDGKETMHHVKVVHDFTRNGHETVSISIVWALYLIGLYKDVQTKIHEELDKVIGKDTTREVLEKDLNDLEYLDCVLKEASRLYPAAPWFGRKFPKDTPSNICGHVIPKGTACVVLTYFLHRDEEVFLDPEKFDPGRFSAENCHKIPEYAYIPFAAGPRNCIGQRFAMMEIKIIMSSILRNFSIESLDTRDIVKPFLYVTLHPSVPVRIRIRPRMFQKQH</sequence>
<evidence type="ECO:0000256" key="5">
    <source>
        <dbReference type="ARBA" id="ARBA00022617"/>
    </source>
</evidence>